<reference evidence="3 4" key="1">
    <citation type="journal article" date="2021" name="Elife">
        <title>Chloroplast acquisition without the gene transfer in kleptoplastic sea slugs, Plakobranchus ocellatus.</title>
        <authorList>
            <person name="Maeda T."/>
            <person name="Takahashi S."/>
            <person name="Yoshida T."/>
            <person name="Shimamura S."/>
            <person name="Takaki Y."/>
            <person name="Nagai Y."/>
            <person name="Toyoda A."/>
            <person name="Suzuki Y."/>
            <person name="Arimoto A."/>
            <person name="Ishii H."/>
            <person name="Satoh N."/>
            <person name="Nishiyama T."/>
            <person name="Hasebe M."/>
            <person name="Maruyama T."/>
            <person name="Minagawa J."/>
            <person name="Obokata J."/>
            <person name="Shigenobu S."/>
        </authorList>
    </citation>
    <scope>NUCLEOTIDE SEQUENCE [LARGE SCALE GENOMIC DNA]</scope>
</reference>
<dbReference type="Pfam" id="PF02995">
    <property type="entry name" value="DUF229"/>
    <property type="match status" value="1"/>
</dbReference>
<dbReference type="Proteomes" id="UP000735302">
    <property type="component" value="Unassembled WGS sequence"/>
</dbReference>
<dbReference type="InterPro" id="IPR004245">
    <property type="entry name" value="DUF229"/>
</dbReference>
<feature type="transmembrane region" description="Helical" evidence="2">
    <location>
        <begin position="21"/>
        <end position="39"/>
    </location>
</feature>
<feature type="region of interest" description="Disordered" evidence="1">
    <location>
        <begin position="73"/>
        <end position="135"/>
    </location>
</feature>
<dbReference type="GO" id="GO:0005615">
    <property type="term" value="C:extracellular space"/>
    <property type="evidence" value="ECO:0007669"/>
    <property type="project" value="TreeGrafter"/>
</dbReference>
<dbReference type="AlphaFoldDB" id="A0AAV3YTS0"/>
<keyword evidence="2" id="KW-0472">Membrane</keyword>
<protein>
    <submittedName>
        <fullName evidence="3">Uncharacterized protein</fullName>
    </submittedName>
</protein>
<dbReference type="PANTHER" id="PTHR10974">
    <property type="entry name" value="FI08016P-RELATED"/>
    <property type="match status" value="1"/>
</dbReference>
<evidence type="ECO:0000256" key="2">
    <source>
        <dbReference type="SAM" id="Phobius"/>
    </source>
</evidence>
<evidence type="ECO:0000256" key="1">
    <source>
        <dbReference type="SAM" id="MobiDB-lite"/>
    </source>
</evidence>
<keyword evidence="2" id="KW-0812">Transmembrane</keyword>
<proteinExistence type="predicted"/>
<accession>A0AAV3YTS0</accession>
<feature type="compositionally biased region" description="Basic residues" evidence="1">
    <location>
        <begin position="98"/>
        <end position="113"/>
    </location>
</feature>
<evidence type="ECO:0000313" key="3">
    <source>
        <dbReference type="EMBL" id="GFN85521.1"/>
    </source>
</evidence>
<sequence length="451" mass="51256">MSSATRPSGSACKPNLLAQGRLRMILLVLIVWICGLYLGSNTRLLFHEDTMIFFSNVSARLANVVPRPRPMLSTRKENVSKPAPIENRKVAANITKSPTKKPPTKKPPTKKTPTKTTPLPEVKGSNAPKHCTFPEVDPFDPTLEKTLNRKKPLDCNPGVPNVVYIADGVIKVDHTKVNKALKKDAKFGFCQYHVLKMQANSDRKSQVALTRGTFNVSIAINETDEEIRVDCLDGNKTVISRSWFAFVRVNPERQKVLDDSYKRHIEKNAPVETLSILMIGVDGFAKQHFARSMPKARDFLIKELGALEMNKHGKLGYSTFPNVMGLLTGRTSAEFHADPKWKFNERGWMDQINEAFIWSDARRLGYRTGLVMDQVAITAFHFLKNGYKKRPVDHYLRPIVVDSITDPMMRKSKKNCYGDEAEISKLYDYWLQLLHHYNSTKSNKTPFFAYR</sequence>
<dbReference type="PANTHER" id="PTHR10974:SF1">
    <property type="entry name" value="FI08016P-RELATED"/>
    <property type="match status" value="1"/>
</dbReference>
<keyword evidence="4" id="KW-1185">Reference proteome</keyword>
<comment type="caution">
    <text evidence="3">The sequence shown here is derived from an EMBL/GenBank/DDBJ whole genome shotgun (WGS) entry which is preliminary data.</text>
</comment>
<gene>
    <name evidence="3" type="ORF">PoB_001202700</name>
</gene>
<organism evidence="3 4">
    <name type="scientific">Plakobranchus ocellatus</name>
    <dbReference type="NCBI Taxonomy" id="259542"/>
    <lineage>
        <taxon>Eukaryota</taxon>
        <taxon>Metazoa</taxon>
        <taxon>Spiralia</taxon>
        <taxon>Lophotrochozoa</taxon>
        <taxon>Mollusca</taxon>
        <taxon>Gastropoda</taxon>
        <taxon>Heterobranchia</taxon>
        <taxon>Euthyneura</taxon>
        <taxon>Panpulmonata</taxon>
        <taxon>Sacoglossa</taxon>
        <taxon>Placobranchoidea</taxon>
        <taxon>Plakobranchidae</taxon>
        <taxon>Plakobranchus</taxon>
    </lineage>
</organism>
<dbReference type="EMBL" id="BLXT01001417">
    <property type="protein sequence ID" value="GFN85521.1"/>
    <property type="molecule type" value="Genomic_DNA"/>
</dbReference>
<name>A0AAV3YTS0_9GAST</name>
<keyword evidence="2" id="KW-1133">Transmembrane helix</keyword>
<evidence type="ECO:0000313" key="4">
    <source>
        <dbReference type="Proteomes" id="UP000735302"/>
    </source>
</evidence>